<evidence type="ECO:0000313" key="2">
    <source>
        <dbReference type="Proteomes" id="UP000789831"/>
    </source>
</evidence>
<keyword evidence="2" id="KW-1185">Reference proteome</keyword>
<dbReference type="OrthoDB" id="5576441at2759"/>
<evidence type="ECO:0000313" key="1">
    <source>
        <dbReference type="EMBL" id="CAG8456366.1"/>
    </source>
</evidence>
<proteinExistence type="predicted"/>
<dbReference type="AlphaFoldDB" id="A0A9N8VIK7"/>
<sequence>MAIEASGRFSKVQYFCPKIIMIDVIKRFLQFAGEKEKIYFQNHHDKSSINQFNISSMNNQIIKEQQQPTLEVDDKQPQSVFSEKQIGEALSMHKIMGKNKKKEYRIIKTESPGKCKKFSDNYGNTRRLYSDDLGRVEGWRKYHDKTASDSMGEINTGNLDTSNSVSRRSNILSERQKKQSADPIIKSVVAYHDEKNDEALSEFSSEGDDLPLLDLIDSFDIMSGEYPLEEDIAKQINDCSNKRLWLSILEYQDINFDQTLRSQ</sequence>
<dbReference type="EMBL" id="CAJVPL010000157">
    <property type="protein sequence ID" value="CAG8456366.1"/>
    <property type="molecule type" value="Genomic_DNA"/>
</dbReference>
<dbReference type="Proteomes" id="UP000789831">
    <property type="component" value="Unassembled WGS sequence"/>
</dbReference>
<accession>A0A9N8VIK7</accession>
<gene>
    <name evidence="1" type="ORF">AGERDE_LOCUS2020</name>
</gene>
<comment type="caution">
    <text evidence="1">The sequence shown here is derived from an EMBL/GenBank/DDBJ whole genome shotgun (WGS) entry which is preliminary data.</text>
</comment>
<organism evidence="1 2">
    <name type="scientific">Ambispora gerdemannii</name>
    <dbReference type="NCBI Taxonomy" id="144530"/>
    <lineage>
        <taxon>Eukaryota</taxon>
        <taxon>Fungi</taxon>
        <taxon>Fungi incertae sedis</taxon>
        <taxon>Mucoromycota</taxon>
        <taxon>Glomeromycotina</taxon>
        <taxon>Glomeromycetes</taxon>
        <taxon>Archaeosporales</taxon>
        <taxon>Ambisporaceae</taxon>
        <taxon>Ambispora</taxon>
    </lineage>
</organism>
<reference evidence="1" key="1">
    <citation type="submission" date="2021-06" db="EMBL/GenBank/DDBJ databases">
        <authorList>
            <person name="Kallberg Y."/>
            <person name="Tangrot J."/>
            <person name="Rosling A."/>
        </authorList>
    </citation>
    <scope>NUCLEOTIDE SEQUENCE</scope>
    <source>
        <strain evidence="1">MT106</strain>
    </source>
</reference>
<name>A0A9N8VIK7_9GLOM</name>
<protein>
    <submittedName>
        <fullName evidence="1">4918_t:CDS:1</fullName>
    </submittedName>
</protein>